<evidence type="ECO:0000313" key="2">
    <source>
        <dbReference type="Proteomes" id="UP000785613"/>
    </source>
</evidence>
<dbReference type="EMBL" id="VUYU01000046">
    <property type="protein sequence ID" value="NHZ38354.1"/>
    <property type="molecule type" value="Genomic_DNA"/>
</dbReference>
<dbReference type="RefSeq" id="WP_167232802.1">
    <property type="nucleotide sequence ID" value="NZ_VUYU01000046.1"/>
</dbReference>
<organism evidence="1 2">
    <name type="scientific">Massilia rubra</name>
    <dbReference type="NCBI Taxonomy" id="2607910"/>
    <lineage>
        <taxon>Bacteria</taxon>
        <taxon>Pseudomonadati</taxon>
        <taxon>Pseudomonadota</taxon>
        <taxon>Betaproteobacteria</taxon>
        <taxon>Burkholderiales</taxon>
        <taxon>Oxalobacteraceae</taxon>
        <taxon>Telluria group</taxon>
        <taxon>Massilia</taxon>
    </lineage>
</organism>
<protein>
    <submittedName>
        <fullName evidence="1">Uncharacterized protein</fullName>
    </submittedName>
</protein>
<evidence type="ECO:0000313" key="1">
    <source>
        <dbReference type="EMBL" id="NHZ38354.1"/>
    </source>
</evidence>
<name>A0ABX0LU17_9BURK</name>
<gene>
    <name evidence="1" type="ORF">F0185_32935</name>
</gene>
<sequence>MSAVFLNPRVSKRPPPLSDQLRARVLDLRRSHSLSRVAALTALPLGTVKTICSRSGAFRDNEQHRALFTLPPIKLSTNTGVSVPELPPRKVVTGDKEIDAVLWLHSVIRTGQADLISKAMEAAKRIKTPLKELEKRYRDHIVRTNPNNMFAALSTFGFCDLEDMAKSAVEKMVRQKEAHARFGDDVFGFTPAEQFCEDTLVDVGLCKNGWSLDAKQVDSRFGAHPALRPHTLADCLHELSYWSELFTLRYAFGTAAGDPGMSVQARDDYTFRLLAKIRARTPTEAVTVLRHMAKHELMDREETNDILLNLIGGRANACLGGGTDVT</sequence>
<dbReference type="Proteomes" id="UP000785613">
    <property type="component" value="Unassembled WGS sequence"/>
</dbReference>
<keyword evidence="2" id="KW-1185">Reference proteome</keyword>
<accession>A0ABX0LU17</accession>
<reference evidence="1 2" key="1">
    <citation type="submission" date="2019-09" db="EMBL/GenBank/DDBJ databases">
        <title>Taxonomy of Antarctic Massilia spp.: description of Massilia rubra sp. nov., Massilia aquatica sp. nov., Massilia mucilaginosa sp. nov., Massilia frigida sp. nov. isolated from streams, lakes and regoliths.</title>
        <authorList>
            <person name="Holochova P."/>
            <person name="Sedlacek I."/>
            <person name="Kralova S."/>
            <person name="Maslanova I."/>
            <person name="Busse H.-J."/>
            <person name="Stankova E."/>
            <person name="Vrbovska V."/>
            <person name="Kovarovic V."/>
            <person name="Bartak M."/>
            <person name="Svec P."/>
            <person name="Pantucek R."/>
        </authorList>
    </citation>
    <scope>NUCLEOTIDE SEQUENCE [LARGE SCALE GENOMIC DNA]</scope>
    <source>
        <strain evidence="1 2">CCM 8692</strain>
    </source>
</reference>
<comment type="caution">
    <text evidence="1">The sequence shown here is derived from an EMBL/GenBank/DDBJ whole genome shotgun (WGS) entry which is preliminary data.</text>
</comment>
<proteinExistence type="predicted"/>